<evidence type="ECO:0000256" key="1">
    <source>
        <dbReference type="SAM" id="MobiDB-lite"/>
    </source>
</evidence>
<feature type="compositionally biased region" description="Basic and acidic residues" evidence="1">
    <location>
        <begin position="146"/>
        <end position="155"/>
    </location>
</feature>
<sequence length="166" mass="19131">MRMGEIRNVRDGVKHLQKPQRPKKKKVEKPPTEDEEEDEEENDEEELEEEEEESEEEEGNGSFVVLKSDFISGGNHPLWKVDGKALLQKYIPFEKDGKTLYRNTSTYSGWTDKDRDLYAPVAVTYVQQGKRDNIIEFDREKVEIYNDGEDGKENETSGSKAEAVNA</sequence>
<accession>A0AAW2HNY2</accession>
<organism evidence="2">
    <name type="scientific">Menopon gallinae</name>
    <name type="common">poultry shaft louse</name>
    <dbReference type="NCBI Taxonomy" id="328185"/>
    <lineage>
        <taxon>Eukaryota</taxon>
        <taxon>Metazoa</taxon>
        <taxon>Ecdysozoa</taxon>
        <taxon>Arthropoda</taxon>
        <taxon>Hexapoda</taxon>
        <taxon>Insecta</taxon>
        <taxon>Pterygota</taxon>
        <taxon>Neoptera</taxon>
        <taxon>Paraneoptera</taxon>
        <taxon>Psocodea</taxon>
        <taxon>Troctomorpha</taxon>
        <taxon>Phthiraptera</taxon>
        <taxon>Amblycera</taxon>
        <taxon>Menoponidae</taxon>
        <taxon>Menopon</taxon>
    </lineage>
</organism>
<protein>
    <recommendedName>
        <fullName evidence="3">Calreticulin</fullName>
    </recommendedName>
</protein>
<evidence type="ECO:0008006" key="3">
    <source>
        <dbReference type="Google" id="ProtNLM"/>
    </source>
</evidence>
<evidence type="ECO:0000313" key="2">
    <source>
        <dbReference type="EMBL" id="KAL0271341.1"/>
    </source>
</evidence>
<gene>
    <name evidence="2" type="ORF">PYX00_008458</name>
</gene>
<feature type="compositionally biased region" description="Basic residues" evidence="1">
    <location>
        <begin position="15"/>
        <end position="27"/>
    </location>
</feature>
<feature type="compositionally biased region" description="Acidic residues" evidence="1">
    <location>
        <begin position="33"/>
        <end position="59"/>
    </location>
</feature>
<comment type="caution">
    <text evidence="2">The sequence shown here is derived from an EMBL/GenBank/DDBJ whole genome shotgun (WGS) entry which is preliminary data.</text>
</comment>
<dbReference type="AlphaFoldDB" id="A0AAW2HNY2"/>
<feature type="region of interest" description="Disordered" evidence="1">
    <location>
        <begin position="1"/>
        <end position="66"/>
    </location>
</feature>
<proteinExistence type="predicted"/>
<reference evidence="2" key="1">
    <citation type="journal article" date="2024" name="Gigascience">
        <title>Chromosome-level genome of the poultry shaft louse Menopon gallinae provides insight into the host-switching and adaptive evolution of parasitic lice.</title>
        <authorList>
            <person name="Xu Y."/>
            <person name="Ma L."/>
            <person name="Liu S."/>
            <person name="Liang Y."/>
            <person name="Liu Q."/>
            <person name="He Z."/>
            <person name="Tian L."/>
            <person name="Duan Y."/>
            <person name="Cai W."/>
            <person name="Li H."/>
            <person name="Song F."/>
        </authorList>
    </citation>
    <scope>NUCLEOTIDE SEQUENCE</scope>
    <source>
        <strain evidence="2">Cailab_2023a</strain>
    </source>
</reference>
<feature type="compositionally biased region" description="Basic and acidic residues" evidence="1">
    <location>
        <begin position="1"/>
        <end position="14"/>
    </location>
</feature>
<dbReference type="EMBL" id="JARGDH010000004">
    <property type="protein sequence ID" value="KAL0271341.1"/>
    <property type="molecule type" value="Genomic_DNA"/>
</dbReference>
<name>A0AAW2HNY2_9NEOP</name>
<feature type="region of interest" description="Disordered" evidence="1">
    <location>
        <begin position="146"/>
        <end position="166"/>
    </location>
</feature>